<dbReference type="Proteomes" id="UP000002011">
    <property type="component" value="Chromosome"/>
</dbReference>
<dbReference type="STRING" id="471854.Dfer_0743"/>
<dbReference type="RefSeq" id="WP_015810261.1">
    <property type="nucleotide sequence ID" value="NC_013037.1"/>
</dbReference>
<dbReference type="SUPFAM" id="SSF53335">
    <property type="entry name" value="S-adenosyl-L-methionine-dependent methyltransferases"/>
    <property type="match status" value="1"/>
</dbReference>
<keyword evidence="3" id="KW-1185">Reference proteome</keyword>
<dbReference type="GO" id="GO:0016197">
    <property type="term" value="P:endosomal transport"/>
    <property type="evidence" value="ECO:0007669"/>
    <property type="project" value="TreeGrafter"/>
</dbReference>
<evidence type="ECO:0000259" key="1">
    <source>
        <dbReference type="Pfam" id="PF05050"/>
    </source>
</evidence>
<accession>C6W1E7</accession>
<gene>
    <name evidence="2" type="ordered locus">Dfer_0743</name>
</gene>
<dbReference type="GO" id="GO:0008168">
    <property type="term" value="F:methyltransferase activity"/>
    <property type="evidence" value="ECO:0007669"/>
    <property type="project" value="UniProtKB-KW"/>
</dbReference>
<dbReference type="GO" id="GO:0032259">
    <property type="term" value="P:methylation"/>
    <property type="evidence" value="ECO:0007669"/>
    <property type="project" value="UniProtKB-KW"/>
</dbReference>
<dbReference type="eggNOG" id="COG1196">
    <property type="taxonomic scope" value="Bacteria"/>
</dbReference>
<dbReference type="GO" id="GO:0006888">
    <property type="term" value="P:endoplasmic reticulum to Golgi vesicle-mediated transport"/>
    <property type="evidence" value="ECO:0007669"/>
    <property type="project" value="TreeGrafter"/>
</dbReference>
<feature type="domain" description="Methyltransferase FkbM" evidence="1">
    <location>
        <begin position="39"/>
        <end position="183"/>
    </location>
</feature>
<proteinExistence type="predicted"/>
<dbReference type="KEGG" id="dfe:Dfer_0743"/>
<evidence type="ECO:0000313" key="2">
    <source>
        <dbReference type="EMBL" id="ACT92004.1"/>
    </source>
</evidence>
<dbReference type="PANTHER" id="PTHR34009:SF2">
    <property type="entry name" value="PROTEIN STAR"/>
    <property type="match status" value="1"/>
</dbReference>
<dbReference type="InterPro" id="IPR006342">
    <property type="entry name" value="FkbM_mtfrase"/>
</dbReference>
<reference evidence="2 3" key="1">
    <citation type="journal article" date="2009" name="Stand. Genomic Sci.">
        <title>Complete genome sequence of Dyadobacter fermentans type strain (NS114).</title>
        <authorList>
            <person name="Lang E."/>
            <person name="Lapidus A."/>
            <person name="Chertkov O."/>
            <person name="Brettin T."/>
            <person name="Detter J.C."/>
            <person name="Han C."/>
            <person name="Copeland A."/>
            <person name="Glavina Del Rio T."/>
            <person name="Nolan M."/>
            <person name="Chen F."/>
            <person name="Lucas S."/>
            <person name="Tice H."/>
            <person name="Cheng J.F."/>
            <person name="Land M."/>
            <person name="Hauser L."/>
            <person name="Chang Y.J."/>
            <person name="Jeffries C.D."/>
            <person name="Kopitz M."/>
            <person name="Bruce D."/>
            <person name="Goodwin L."/>
            <person name="Pitluck S."/>
            <person name="Ovchinnikova G."/>
            <person name="Pati A."/>
            <person name="Ivanova N."/>
            <person name="Mavrommatis K."/>
            <person name="Chen A."/>
            <person name="Palaniappan K."/>
            <person name="Chain P."/>
            <person name="Bristow J."/>
            <person name="Eisen J.A."/>
            <person name="Markowitz V."/>
            <person name="Hugenholtz P."/>
            <person name="Goker M."/>
            <person name="Rohde M."/>
            <person name="Kyrpides N.C."/>
            <person name="Klenk H.P."/>
        </authorList>
    </citation>
    <scope>NUCLEOTIDE SEQUENCE [LARGE SCALE GENOMIC DNA]</scope>
    <source>
        <strain evidence="3">ATCC 700827 / DSM 18053 / CIP 107007 / KCTC 52180 / NS114</strain>
    </source>
</reference>
<keyword evidence="2" id="KW-0808">Transferase</keyword>
<dbReference type="GO" id="GO:0005737">
    <property type="term" value="C:cytoplasm"/>
    <property type="evidence" value="ECO:0007669"/>
    <property type="project" value="GOC"/>
</dbReference>
<name>C6W1E7_DYAFD</name>
<organism evidence="2 3">
    <name type="scientific">Dyadobacter fermentans (strain ATCC 700827 / DSM 18053 / CIP 107007 / KCTC 52180 / NS114)</name>
    <dbReference type="NCBI Taxonomy" id="471854"/>
    <lineage>
        <taxon>Bacteria</taxon>
        <taxon>Pseudomonadati</taxon>
        <taxon>Bacteroidota</taxon>
        <taxon>Cytophagia</taxon>
        <taxon>Cytophagales</taxon>
        <taxon>Spirosomataceae</taxon>
        <taxon>Dyadobacter</taxon>
    </lineage>
</organism>
<dbReference type="InterPro" id="IPR053202">
    <property type="entry name" value="EGF_Rcpt_Signaling_Reg"/>
</dbReference>
<evidence type="ECO:0000313" key="3">
    <source>
        <dbReference type="Proteomes" id="UP000002011"/>
    </source>
</evidence>
<dbReference type="Gene3D" id="3.40.50.150">
    <property type="entry name" value="Vaccinia Virus protein VP39"/>
    <property type="match status" value="1"/>
</dbReference>
<dbReference type="EMBL" id="CP001619">
    <property type="protein sequence ID" value="ACT92004.1"/>
    <property type="molecule type" value="Genomic_DNA"/>
</dbReference>
<dbReference type="GO" id="GO:0005886">
    <property type="term" value="C:plasma membrane"/>
    <property type="evidence" value="ECO:0007669"/>
    <property type="project" value="TreeGrafter"/>
</dbReference>
<dbReference type="AlphaFoldDB" id="C6W1E7"/>
<protein>
    <submittedName>
        <fullName evidence="2">Methyltransferase FkbM family</fullName>
    </submittedName>
</protein>
<dbReference type="HOGENOM" id="CLU_049570_2_0_10"/>
<dbReference type="InterPro" id="IPR029063">
    <property type="entry name" value="SAM-dependent_MTases_sf"/>
</dbReference>
<dbReference type="OrthoDB" id="9801609at2"/>
<dbReference type="NCBIfam" id="TIGR01444">
    <property type="entry name" value="fkbM_fam"/>
    <property type="match status" value="1"/>
</dbReference>
<sequence>MSLKDLHHYFSKKNSYSQHGEDMILMSYFNHDYKGFFVDVGAHHPFRFSNTYSFYRRGWRGINIDAKPGVKKLFDRVRPNDINLELGIAGEEGSLTFYMFDEPALNSFSKELSEERNENTRYKIIDTKDVMVRRLSKVLEEHIPTGQNIDFLTVDVEGLDIEVLESNDWERFRPSMVVVEDLDLDLQNLHNSAVYESLFSKGYVLVGKTLASLIFKSNR</sequence>
<dbReference type="Pfam" id="PF05050">
    <property type="entry name" value="Methyltransf_21"/>
    <property type="match status" value="1"/>
</dbReference>
<keyword evidence="2" id="KW-0489">Methyltransferase</keyword>
<dbReference type="PANTHER" id="PTHR34009">
    <property type="entry name" value="PROTEIN STAR"/>
    <property type="match status" value="1"/>
</dbReference>